<evidence type="ECO:0000256" key="1">
    <source>
        <dbReference type="SAM" id="SignalP"/>
    </source>
</evidence>
<feature type="chain" id="PRO_5020692322" description="DUF4142 domain-containing protein" evidence="1">
    <location>
        <begin position="25"/>
        <end position="198"/>
    </location>
</feature>
<dbReference type="PROSITE" id="PS51257">
    <property type="entry name" value="PROKAR_LIPOPROTEIN"/>
    <property type="match status" value="1"/>
</dbReference>
<protein>
    <recommendedName>
        <fullName evidence="2">DUF4142 domain-containing protein</fullName>
    </recommendedName>
</protein>
<dbReference type="AlphaFoldDB" id="A0A4P2QX45"/>
<evidence type="ECO:0000313" key="3">
    <source>
        <dbReference type="EMBL" id="AUX35005.1"/>
    </source>
</evidence>
<dbReference type="InterPro" id="IPR025419">
    <property type="entry name" value="DUF4142"/>
</dbReference>
<dbReference type="RefSeq" id="WP_129578105.1">
    <property type="nucleotide sequence ID" value="NZ_CP012672.1"/>
</dbReference>
<accession>A0A4P2QX45</accession>
<evidence type="ECO:0000313" key="4">
    <source>
        <dbReference type="Proteomes" id="UP000295497"/>
    </source>
</evidence>
<dbReference type="PANTHER" id="PTHR38593:SF1">
    <property type="entry name" value="BLR2558 PROTEIN"/>
    <property type="match status" value="1"/>
</dbReference>
<feature type="signal peptide" evidence="1">
    <location>
        <begin position="1"/>
        <end position="24"/>
    </location>
</feature>
<evidence type="ECO:0000259" key="2">
    <source>
        <dbReference type="Pfam" id="PF13628"/>
    </source>
</evidence>
<name>A0A4P2QX45_SORCE</name>
<dbReference type="Pfam" id="PF13628">
    <property type="entry name" value="DUF4142"/>
    <property type="match status" value="1"/>
</dbReference>
<sequence>MNRKRCELCTVVLFVFGCGLFGSAACSTEDIADLSGRDRGTPEQQGPVVVSDAEIAAVVSAVNASEMRRAQVALQSAQLPAVLDFARAMLHMHSEAEQRQSAFFAQLGISPRQNPVSAALVADATAFTASFSASDGSFDRKYILTEIKAHSSGLSLIDEQLLPRAQSPEVRAELERFRATVVAAHLASAEQVLRSMGR</sequence>
<gene>
    <name evidence="3" type="ORF">SOCE836_071930</name>
</gene>
<organism evidence="3 4">
    <name type="scientific">Sorangium cellulosum</name>
    <name type="common">Polyangium cellulosum</name>
    <dbReference type="NCBI Taxonomy" id="56"/>
    <lineage>
        <taxon>Bacteria</taxon>
        <taxon>Pseudomonadati</taxon>
        <taxon>Myxococcota</taxon>
        <taxon>Polyangia</taxon>
        <taxon>Polyangiales</taxon>
        <taxon>Polyangiaceae</taxon>
        <taxon>Sorangium</taxon>
    </lineage>
</organism>
<dbReference type="Proteomes" id="UP000295497">
    <property type="component" value="Chromosome"/>
</dbReference>
<proteinExistence type="predicted"/>
<reference evidence="3 4" key="1">
    <citation type="submission" date="2015-09" db="EMBL/GenBank/DDBJ databases">
        <title>Sorangium comparison.</title>
        <authorList>
            <person name="Zaburannyi N."/>
            <person name="Bunk B."/>
            <person name="Overmann J."/>
            <person name="Mueller R."/>
        </authorList>
    </citation>
    <scope>NUCLEOTIDE SEQUENCE [LARGE SCALE GENOMIC DNA]</scope>
    <source>
        <strain evidence="3 4">So ce836</strain>
    </source>
</reference>
<feature type="domain" description="DUF4142" evidence="2">
    <location>
        <begin position="51"/>
        <end position="191"/>
    </location>
</feature>
<dbReference type="EMBL" id="CP012672">
    <property type="protein sequence ID" value="AUX35005.1"/>
    <property type="molecule type" value="Genomic_DNA"/>
</dbReference>
<dbReference type="PANTHER" id="PTHR38593">
    <property type="entry name" value="BLR2558 PROTEIN"/>
    <property type="match status" value="1"/>
</dbReference>
<keyword evidence="1" id="KW-0732">Signal</keyword>